<dbReference type="InterPro" id="IPR024344">
    <property type="entry name" value="MDMPI_metal-binding"/>
</dbReference>
<dbReference type="SUPFAM" id="SSF109854">
    <property type="entry name" value="DinB/YfiT-like putative metalloenzymes"/>
    <property type="match status" value="1"/>
</dbReference>
<keyword evidence="3" id="KW-1185">Reference proteome</keyword>
<accession>A0A239L671</accession>
<dbReference type="AlphaFoldDB" id="A0A239L671"/>
<dbReference type="NCBIfam" id="TIGR03083">
    <property type="entry name" value="maleylpyruvate isomerase family mycothiol-dependent enzyme"/>
    <property type="match status" value="1"/>
</dbReference>
<sequence>MTTRTGELLAAARDRALPLVHALPDEALEAPTPCAEYDVRNLLNHLFHVVVGFQALAAREEADFSVTPDRLAEYGDGWRARFEEETELLVSAWAVPGADEGVAGSMNLPARTVGAMALLDLTVHPWDLARATGLPYTPDAEGLRALEELVAAMGPTARKMGVFGEPAPMPAGASAFEALLAGTGRDPRWSRPEA</sequence>
<proteinExistence type="predicted"/>
<evidence type="ECO:0000313" key="3">
    <source>
        <dbReference type="Proteomes" id="UP000198280"/>
    </source>
</evidence>
<evidence type="ECO:0000313" key="2">
    <source>
        <dbReference type="EMBL" id="SNT25323.1"/>
    </source>
</evidence>
<dbReference type="Proteomes" id="UP000198280">
    <property type="component" value="Unassembled WGS sequence"/>
</dbReference>
<dbReference type="Pfam" id="PF11716">
    <property type="entry name" value="MDMPI_N"/>
    <property type="match status" value="1"/>
</dbReference>
<gene>
    <name evidence="2" type="ORF">SAMN05216252_11881</name>
</gene>
<dbReference type="GO" id="GO:0046872">
    <property type="term" value="F:metal ion binding"/>
    <property type="evidence" value="ECO:0007669"/>
    <property type="project" value="InterPro"/>
</dbReference>
<feature type="domain" description="Mycothiol-dependent maleylpyruvate isomerase metal-binding" evidence="1">
    <location>
        <begin position="9"/>
        <end position="129"/>
    </location>
</feature>
<organism evidence="2 3">
    <name type="scientific">Actinacidiphila glaucinigra</name>
    <dbReference type="NCBI Taxonomy" id="235986"/>
    <lineage>
        <taxon>Bacteria</taxon>
        <taxon>Bacillati</taxon>
        <taxon>Actinomycetota</taxon>
        <taxon>Actinomycetes</taxon>
        <taxon>Kitasatosporales</taxon>
        <taxon>Streptomycetaceae</taxon>
        <taxon>Actinacidiphila</taxon>
    </lineage>
</organism>
<dbReference type="EMBL" id="FZOF01000018">
    <property type="protein sequence ID" value="SNT25323.1"/>
    <property type="molecule type" value="Genomic_DNA"/>
</dbReference>
<dbReference type="Gene3D" id="1.20.120.450">
    <property type="entry name" value="dinb family like domain"/>
    <property type="match status" value="1"/>
</dbReference>
<dbReference type="InterPro" id="IPR034660">
    <property type="entry name" value="DinB/YfiT-like"/>
</dbReference>
<reference evidence="2 3" key="1">
    <citation type="submission" date="2017-06" db="EMBL/GenBank/DDBJ databases">
        <authorList>
            <person name="Kim H.J."/>
            <person name="Triplett B.A."/>
        </authorList>
    </citation>
    <scope>NUCLEOTIDE SEQUENCE [LARGE SCALE GENOMIC DNA]</scope>
    <source>
        <strain evidence="2 3">CGMCC 4.1858</strain>
    </source>
</reference>
<evidence type="ECO:0000259" key="1">
    <source>
        <dbReference type="Pfam" id="PF11716"/>
    </source>
</evidence>
<protein>
    <submittedName>
        <fullName evidence="2">TIGR03086 family protein</fullName>
    </submittedName>
</protein>
<dbReference type="InterPro" id="IPR017517">
    <property type="entry name" value="Maleyloyr_isom"/>
</dbReference>
<dbReference type="OrthoDB" id="5185819at2"/>
<dbReference type="NCBIfam" id="TIGR03086">
    <property type="entry name" value="TIGR03086 family metal-binding protein"/>
    <property type="match status" value="1"/>
</dbReference>
<dbReference type="RefSeq" id="WP_089226780.1">
    <property type="nucleotide sequence ID" value="NZ_FZOF01000018.1"/>
</dbReference>
<dbReference type="InterPro" id="IPR017520">
    <property type="entry name" value="CHP03086"/>
</dbReference>
<name>A0A239L671_9ACTN</name>